<evidence type="ECO:0000256" key="7">
    <source>
        <dbReference type="ARBA" id="ARBA00023294"/>
    </source>
</evidence>
<dbReference type="FunFam" id="2.40.330.10:FF:000001">
    <property type="entry name" value="Auxin response factor"/>
    <property type="match status" value="1"/>
</dbReference>
<feature type="domain" description="TF-B3" evidence="9">
    <location>
        <begin position="116"/>
        <end position="218"/>
    </location>
</feature>
<dbReference type="InterPro" id="IPR003340">
    <property type="entry name" value="B3_DNA-bd"/>
</dbReference>
<keyword evidence="4 8" id="KW-0238">DNA-binding</keyword>
<dbReference type="OrthoDB" id="1414159at2759"/>
<dbReference type="Gene3D" id="2.40.330.10">
    <property type="entry name" value="DNA-binding pseudobarrel domain"/>
    <property type="match status" value="1"/>
</dbReference>
<dbReference type="SMART" id="SM01019">
    <property type="entry name" value="B3"/>
    <property type="match status" value="1"/>
</dbReference>
<dbReference type="GO" id="GO:0003677">
    <property type="term" value="F:DNA binding"/>
    <property type="evidence" value="ECO:0007669"/>
    <property type="project" value="UniProtKB-KW"/>
</dbReference>
<dbReference type="InterPro" id="IPR044835">
    <property type="entry name" value="ARF_plant"/>
</dbReference>
<dbReference type="GO" id="GO:0005634">
    <property type="term" value="C:nucleus"/>
    <property type="evidence" value="ECO:0007669"/>
    <property type="project" value="UniProtKB-SubCell"/>
</dbReference>
<dbReference type="PANTHER" id="PTHR31384">
    <property type="entry name" value="AUXIN RESPONSE FACTOR 4-RELATED"/>
    <property type="match status" value="1"/>
</dbReference>
<gene>
    <name evidence="11" type="primary">LOC113852457</name>
</gene>
<comment type="subunit">
    <text evidence="8">Homodimers and heterodimers.</text>
</comment>
<evidence type="ECO:0000313" key="10">
    <source>
        <dbReference type="Proteomes" id="UP000694853"/>
    </source>
</evidence>
<evidence type="ECO:0000256" key="1">
    <source>
        <dbReference type="ARBA" id="ARBA00004123"/>
    </source>
</evidence>
<dbReference type="KEGG" id="aprc:113852457"/>
<name>A0A8B8K606_ABRPR</name>
<dbReference type="Pfam" id="PF06507">
    <property type="entry name" value="ARF_AD"/>
    <property type="match status" value="1"/>
</dbReference>
<dbReference type="InterPro" id="IPR010525">
    <property type="entry name" value="ARF_dom"/>
</dbReference>
<dbReference type="AlphaFoldDB" id="A0A8B8K606"/>
<organism evidence="10 11">
    <name type="scientific">Abrus precatorius</name>
    <name type="common">Indian licorice</name>
    <name type="synonym">Glycine abrus</name>
    <dbReference type="NCBI Taxonomy" id="3816"/>
    <lineage>
        <taxon>Eukaryota</taxon>
        <taxon>Viridiplantae</taxon>
        <taxon>Streptophyta</taxon>
        <taxon>Embryophyta</taxon>
        <taxon>Tracheophyta</taxon>
        <taxon>Spermatophyta</taxon>
        <taxon>Magnoliopsida</taxon>
        <taxon>eudicotyledons</taxon>
        <taxon>Gunneridae</taxon>
        <taxon>Pentapetalae</taxon>
        <taxon>rosids</taxon>
        <taxon>fabids</taxon>
        <taxon>Fabales</taxon>
        <taxon>Fabaceae</taxon>
        <taxon>Papilionoideae</taxon>
        <taxon>50 kb inversion clade</taxon>
        <taxon>NPAAA clade</taxon>
        <taxon>indigoferoid/millettioid clade</taxon>
        <taxon>Abreae</taxon>
        <taxon>Abrus</taxon>
    </lineage>
</organism>
<comment type="subcellular location">
    <subcellularLocation>
        <location evidence="1 8">Nucleus</location>
    </subcellularLocation>
</comment>
<reference evidence="11" key="2">
    <citation type="submission" date="2025-08" db="UniProtKB">
        <authorList>
            <consortium name="RefSeq"/>
        </authorList>
    </citation>
    <scope>IDENTIFICATION</scope>
    <source>
        <tissue evidence="11">Young leaves</tissue>
    </source>
</reference>
<reference evidence="10" key="1">
    <citation type="journal article" date="2019" name="Toxins">
        <title>Detection of Abrin-Like and Prepropulchellin-Like Toxin Genes and Transcripts Using Whole Genome Sequencing and Full-Length Transcript Sequencing of Abrus precatorius.</title>
        <authorList>
            <person name="Hovde B.T."/>
            <person name="Daligault H.E."/>
            <person name="Hanschen E.R."/>
            <person name="Kunde Y.A."/>
            <person name="Johnson M.B."/>
            <person name="Starkenburg S.R."/>
            <person name="Johnson S.L."/>
        </authorList>
    </citation>
    <scope>NUCLEOTIDE SEQUENCE [LARGE SCALE GENOMIC DNA]</scope>
</reference>
<dbReference type="GO" id="GO:0009734">
    <property type="term" value="P:auxin-activated signaling pathway"/>
    <property type="evidence" value="ECO:0007669"/>
    <property type="project" value="UniProtKB-KW"/>
</dbReference>
<keyword evidence="7 8" id="KW-0927">Auxin signaling pathway</keyword>
<keyword evidence="5 8" id="KW-0804">Transcription</keyword>
<dbReference type="RefSeq" id="XP_027338538.1">
    <property type="nucleotide sequence ID" value="XM_027482737.1"/>
</dbReference>
<evidence type="ECO:0000259" key="9">
    <source>
        <dbReference type="PROSITE" id="PS50863"/>
    </source>
</evidence>
<sequence>MPRQAVSPPLPHPRPMDPKIWRACAGASVQIPTLHSRVYYFPQGHFDQASSVPRHLSKLLRSKSFILCRITSVQFLADPLTDEVFAKLVLVPVSDYFAAPSSVPPTAASDDDVVSFAKILTPSDANNGGGFSVPRFCADSIFPPLNFQDDPPVQNLSVTDVHGVAWEFRHIYRGTPRRHLLTTGWSKFVNNKKLVAGDSVVFMKNSRGGLFVGVRRATRFTSGKGGGNVGSNWSLQIGGMENRVEEEEKEEEEENLSEVFSRDGKGKLSTKKVAEAAELAALNMAFEVVYYPKAGWSEFVVNEEAVNEAMSVAWGPGMRVKMAMETDDSSRMTWFQGTVSCVSVNENGQWRYSPWRMLQITWDEPEVLQNSKWVSPWQVELVSTTPALHSAFPSAKRFRSSQGSEVFTDGEGDPFSMTRFTNSAMSPLNQTLLSYGTFPAGMQGARHDLFSAPSFSNFPSDASRLCMGNSLGNNMVPRLTTLPTELNVGSPQSDNLSPNSNSSLHSCATELVGNHNCNSTKPGNRSFPSDTSRLCMGNSLGNNTVPKLTLSTELNVGCFQSDDLSPNSNSSLHSCATELVGNHNYNSTKPKSVSIHLFGNLIQINSVECDLHGTGLTGVDSRKGCNETEGISNPLDDSLACSKLPDRLDDQCQSASKVGTWYFSK</sequence>
<dbReference type="CDD" id="cd10017">
    <property type="entry name" value="B3_DNA"/>
    <property type="match status" value="1"/>
</dbReference>
<evidence type="ECO:0000256" key="6">
    <source>
        <dbReference type="ARBA" id="ARBA00023242"/>
    </source>
</evidence>
<dbReference type="GO" id="GO:0006355">
    <property type="term" value="P:regulation of DNA-templated transcription"/>
    <property type="evidence" value="ECO:0007669"/>
    <property type="project" value="InterPro"/>
</dbReference>
<protein>
    <recommendedName>
        <fullName evidence="8">Auxin response factor</fullName>
    </recommendedName>
</protein>
<dbReference type="InterPro" id="IPR015300">
    <property type="entry name" value="DNA-bd_pseudobarrel_sf"/>
</dbReference>
<evidence type="ECO:0000256" key="8">
    <source>
        <dbReference type="RuleBase" id="RU004561"/>
    </source>
</evidence>
<dbReference type="GeneID" id="113852457"/>
<evidence type="ECO:0000256" key="5">
    <source>
        <dbReference type="ARBA" id="ARBA00023163"/>
    </source>
</evidence>
<evidence type="ECO:0000313" key="11">
    <source>
        <dbReference type="RefSeq" id="XP_027338538.1"/>
    </source>
</evidence>
<dbReference type="Pfam" id="PF02362">
    <property type="entry name" value="B3"/>
    <property type="match status" value="1"/>
</dbReference>
<proteinExistence type="inferred from homology"/>
<dbReference type="PROSITE" id="PS50863">
    <property type="entry name" value="B3"/>
    <property type="match status" value="1"/>
</dbReference>
<comment type="function">
    <text evidence="8">Auxin response factors (ARFs) are transcriptional factors that bind specifically to the DNA sequence 5'-TGTCTC-3' found in the auxin-responsive promoter elements (AuxREs).</text>
</comment>
<keyword evidence="3 8" id="KW-0805">Transcription regulation</keyword>
<accession>A0A8B8K606</accession>
<evidence type="ECO:0000256" key="4">
    <source>
        <dbReference type="ARBA" id="ARBA00023125"/>
    </source>
</evidence>
<evidence type="ECO:0000256" key="3">
    <source>
        <dbReference type="ARBA" id="ARBA00023015"/>
    </source>
</evidence>
<comment type="similarity">
    <text evidence="2 8">Belongs to the ARF family.</text>
</comment>
<evidence type="ECO:0000256" key="2">
    <source>
        <dbReference type="ARBA" id="ARBA00007853"/>
    </source>
</evidence>
<keyword evidence="6 8" id="KW-0539">Nucleus</keyword>
<dbReference type="Proteomes" id="UP000694853">
    <property type="component" value="Unplaced"/>
</dbReference>
<dbReference type="PANTHER" id="PTHR31384:SF94">
    <property type="entry name" value="AUXIN RESPONSE FACTOR 17"/>
    <property type="match status" value="1"/>
</dbReference>
<dbReference type="Gene3D" id="2.30.30.1040">
    <property type="match status" value="1"/>
</dbReference>
<keyword evidence="10" id="KW-1185">Reference proteome</keyword>
<dbReference type="SUPFAM" id="SSF101936">
    <property type="entry name" value="DNA-binding pseudobarrel domain"/>
    <property type="match status" value="1"/>
</dbReference>